<dbReference type="AlphaFoldDB" id="A0A4Y2LDU1"/>
<evidence type="ECO:0000313" key="1">
    <source>
        <dbReference type="EMBL" id="GBN12848.1"/>
    </source>
</evidence>
<name>A0A4Y2LDU1_ARAVE</name>
<organism evidence="1 2">
    <name type="scientific">Araneus ventricosus</name>
    <name type="common">Orbweaver spider</name>
    <name type="synonym">Epeira ventricosa</name>
    <dbReference type="NCBI Taxonomy" id="182803"/>
    <lineage>
        <taxon>Eukaryota</taxon>
        <taxon>Metazoa</taxon>
        <taxon>Ecdysozoa</taxon>
        <taxon>Arthropoda</taxon>
        <taxon>Chelicerata</taxon>
        <taxon>Arachnida</taxon>
        <taxon>Araneae</taxon>
        <taxon>Araneomorphae</taxon>
        <taxon>Entelegynae</taxon>
        <taxon>Araneoidea</taxon>
        <taxon>Araneidae</taxon>
        <taxon>Araneus</taxon>
    </lineage>
</organism>
<keyword evidence="2" id="KW-1185">Reference proteome</keyword>
<reference evidence="1 2" key="1">
    <citation type="journal article" date="2019" name="Sci. Rep.">
        <title>Orb-weaving spider Araneus ventricosus genome elucidates the spidroin gene catalogue.</title>
        <authorList>
            <person name="Kono N."/>
            <person name="Nakamura H."/>
            <person name="Ohtoshi R."/>
            <person name="Moran D.A.P."/>
            <person name="Shinohara A."/>
            <person name="Yoshida Y."/>
            <person name="Fujiwara M."/>
            <person name="Mori M."/>
            <person name="Tomita M."/>
            <person name="Arakawa K."/>
        </authorList>
    </citation>
    <scope>NUCLEOTIDE SEQUENCE [LARGE SCALE GENOMIC DNA]</scope>
</reference>
<dbReference type="OrthoDB" id="6753017at2759"/>
<gene>
    <name evidence="1" type="ORF">AVEN_274272_1</name>
</gene>
<dbReference type="EMBL" id="BGPR01005726">
    <property type="protein sequence ID" value="GBN12848.1"/>
    <property type="molecule type" value="Genomic_DNA"/>
</dbReference>
<accession>A0A4Y2LDU1</accession>
<protein>
    <submittedName>
        <fullName evidence="1">Uncharacterized protein</fullName>
    </submittedName>
</protein>
<sequence>MYGAPKKSDSIDKYRYLSLMKNTRNNKRVQLSCLPPTSAAAYQHLCCVYYQVQVWLGNELHPEDWEWVLKDNSLEPIQTLIPPAPEKPLNTIFVIARRVLIIIAAVKKSDCFVHNYVVIAKASLTPMLNQIQQMKLPVISMKRYLMHLFSQSNLWKSSNKGKKKKAKNNIDFLDDS</sequence>
<comment type="caution">
    <text evidence="1">The sequence shown here is derived from an EMBL/GenBank/DDBJ whole genome shotgun (WGS) entry which is preliminary data.</text>
</comment>
<evidence type="ECO:0000313" key="2">
    <source>
        <dbReference type="Proteomes" id="UP000499080"/>
    </source>
</evidence>
<dbReference type="Proteomes" id="UP000499080">
    <property type="component" value="Unassembled WGS sequence"/>
</dbReference>
<proteinExistence type="predicted"/>